<comment type="caution">
    <text evidence="2">The sequence shown here is derived from an EMBL/GenBank/DDBJ whole genome shotgun (WGS) entry which is preliminary data.</text>
</comment>
<dbReference type="RefSeq" id="WP_189172682.1">
    <property type="nucleotide sequence ID" value="NZ_BMNG01000001.1"/>
</dbReference>
<dbReference type="InterPro" id="IPR036396">
    <property type="entry name" value="Cyt_P450_sf"/>
</dbReference>
<organism evidence="2 3">
    <name type="scientific">Streptomyces lasiicapitis</name>
    <dbReference type="NCBI Taxonomy" id="1923961"/>
    <lineage>
        <taxon>Bacteria</taxon>
        <taxon>Bacillati</taxon>
        <taxon>Actinomycetota</taxon>
        <taxon>Actinomycetes</taxon>
        <taxon>Kitasatosporales</taxon>
        <taxon>Streptomycetaceae</taxon>
        <taxon>Streptomyces</taxon>
    </lineage>
</organism>
<name>A0ABQ2LIM7_9ACTN</name>
<dbReference type="PANTHER" id="PTHR46696:SF1">
    <property type="entry name" value="CYTOCHROME P450 YJIB-RELATED"/>
    <property type="match status" value="1"/>
</dbReference>
<evidence type="ECO:0000313" key="3">
    <source>
        <dbReference type="Proteomes" id="UP000656881"/>
    </source>
</evidence>
<keyword evidence="3" id="KW-1185">Reference proteome</keyword>
<comment type="similarity">
    <text evidence="1">Belongs to the cytochrome P450 family.</text>
</comment>
<dbReference type="Gene3D" id="1.10.630.10">
    <property type="entry name" value="Cytochrome P450"/>
    <property type="match status" value="1"/>
</dbReference>
<dbReference type="InterPro" id="IPR002397">
    <property type="entry name" value="Cyt_P450_B"/>
</dbReference>
<reference evidence="3" key="1">
    <citation type="journal article" date="2019" name="Int. J. Syst. Evol. Microbiol.">
        <title>The Global Catalogue of Microorganisms (GCM) 10K type strain sequencing project: providing services to taxonomists for standard genome sequencing and annotation.</title>
        <authorList>
            <consortium name="The Broad Institute Genomics Platform"/>
            <consortium name="The Broad Institute Genome Sequencing Center for Infectious Disease"/>
            <person name="Wu L."/>
            <person name="Ma J."/>
        </authorList>
    </citation>
    <scope>NUCLEOTIDE SEQUENCE [LARGE SCALE GENOMIC DNA]</scope>
    <source>
        <strain evidence="3">CGMCC 4.7349</strain>
    </source>
</reference>
<evidence type="ECO:0000313" key="2">
    <source>
        <dbReference type="EMBL" id="GGO35492.1"/>
    </source>
</evidence>
<dbReference type="Proteomes" id="UP000656881">
    <property type="component" value="Unassembled WGS sequence"/>
</dbReference>
<accession>A0ABQ2LIM7</accession>
<evidence type="ECO:0000256" key="1">
    <source>
        <dbReference type="ARBA" id="ARBA00010617"/>
    </source>
</evidence>
<sequence>MSALTDSITVDRLEADPYPTYGRLRAEEPVAWVPAVGAWLATRWEDVRHVLTSPESYTTTNDASPLSIYCGAQNVLNQEGDRHAAIRKSVSDRFRPETAPAVTAHARSVAVRRLRDLADRDHADLMAEYFEPVSVETASWLLGLDAVDGIDTATLTRWSTGLTKALYNPSKAGAAHVYGAAVSGAMDRTLTPHLTRLLDQPDDSPLSALVHAGCPAGDASWGVNQTLATLRMMTSAVREPGWLAGNTLHALLTHPQQMDALRGDPGLLDAAVYEGIRWAAPVGTVGRLTTKPVVLGGRELPAGAPVAPGIASANRDESVFPAADRFDLLRARTTTPLSLGLGRHECLAAHVVPAIVEGALRQLLEHFPNLHLQQDVRPYGWKFRKLDTLPVGWRDRSATGT</sequence>
<proteinExistence type="inferred from homology"/>
<dbReference type="Pfam" id="PF00067">
    <property type="entry name" value="p450"/>
    <property type="match status" value="1"/>
</dbReference>
<dbReference type="PRINTS" id="PR00359">
    <property type="entry name" value="BP450"/>
</dbReference>
<dbReference type="EMBL" id="BMNG01000001">
    <property type="protein sequence ID" value="GGO35492.1"/>
    <property type="molecule type" value="Genomic_DNA"/>
</dbReference>
<gene>
    <name evidence="2" type="ORF">GCM10012286_06250</name>
</gene>
<dbReference type="PANTHER" id="PTHR46696">
    <property type="entry name" value="P450, PUTATIVE (EUROFUNG)-RELATED"/>
    <property type="match status" value="1"/>
</dbReference>
<dbReference type="SUPFAM" id="SSF48264">
    <property type="entry name" value="Cytochrome P450"/>
    <property type="match status" value="1"/>
</dbReference>
<protein>
    <submittedName>
        <fullName evidence="2">Cytochrome P450</fullName>
    </submittedName>
</protein>
<dbReference type="InterPro" id="IPR001128">
    <property type="entry name" value="Cyt_P450"/>
</dbReference>